<name>A0ABS0AXB4_9BACT</name>
<accession>A0ABS0AXB4</accession>
<keyword evidence="2" id="KW-1185">Reference proteome</keyword>
<protein>
    <recommendedName>
        <fullName evidence="3">Secreted protein</fullName>
    </recommendedName>
</protein>
<sequence>MKKWIFIFLVFGVAAFADEKEDRAKDLYGFTEAVFGMLREESQIIDQSKREAFAKRLHVYEKDVNPEISALAEKFISSFESGEQEDLGEAVSSLGRLLKCSVDDKYYRYNTSYVLHKGGIQKELAFMESALGDRCPHDKGLNYHKVMIESLAERQYDLALYSYLKIAEARCVK</sequence>
<dbReference type="EMBL" id="JAAEJV010000003">
    <property type="protein sequence ID" value="MBF5058766.1"/>
    <property type="molecule type" value="Genomic_DNA"/>
</dbReference>
<gene>
    <name evidence="1" type="ORF">NEPTK9_000265</name>
</gene>
<dbReference type="Proteomes" id="UP001194714">
    <property type="component" value="Unassembled WGS sequence"/>
</dbReference>
<comment type="caution">
    <text evidence="1">The sequence shown here is derived from an EMBL/GenBank/DDBJ whole genome shotgun (WGS) entry which is preliminary data.</text>
</comment>
<proteinExistence type="predicted"/>
<evidence type="ECO:0008006" key="3">
    <source>
        <dbReference type="Google" id="ProtNLM"/>
    </source>
</evidence>
<dbReference type="RefSeq" id="WP_194847047.1">
    <property type="nucleotide sequence ID" value="NZ_JAAEJV010000003.1"/>
</dbReference>
<evidence type="ECO:0000313" key="2">
    <source>
        <dbReference type="Proteomes" id="UP001194714"/>
    </source>
</evidence>
<reference evidence="1 2" key="1">
    <citation type="submission" date="2020-01" db="EMBL/GenBank/DDBJ databases">
        <title>Draft genome sequence of Cand. Neptunochlamydia vexilliferae K9.</title>
        <authorList>
            <person name="Schulz F."/>
            <person name="Koestlbacher S."/>
            <person name="Wascher F."/>
            <person name="Pizzetti I."/>
            <person name="Horn M."/>
        </authorList>
    </citation>
    <scope>NUCLEOTIDE SEQUENCE [LARGE SCALE GENOMIC DNA]</scope>
    <source>
        <strain evidence="1 2">K9</strain>
    </source>
</reference>
<evidence type="ECO:0000313" key="1">
    <source>
        <dbReference type="EMBL" id="MBF5058766.1"/>
    </source>
</evidence>
<organism evidence="1 2">
    <name type="scientific">Candidatus Neptunichlamydia vexilliferae</name>
    <dbReference type="NCBI Taxonomy" id="1651774"/>
    <lineage>
        <taxon>Bacteria</taxon>
        <taxon>Pseudomonadati</taxon>
        <taxon>Chlamydiota</taxon>
        <taxon>Chlamydiia</taxon>
        <taxon>Parachlamydiales</taxon>
        <taxon>Simkaniaceae</taxon>
        <taxon>Candidatus Neptunichlamydia</taxon>
    </lineage>
</organism>